<dbReference type="NCBIfam" id="TIGR00005">
    <property type="entry name" value="rluA_subfam"/>
    <property type="match status" value="1"/>
</dbReference>
<evidence type="ECO:0000256" key="6">
    <source>
        <dbReference type="SAM" id="MobiDB-lite"/>
    </source>
</evidence>
<dbReference type="GO" id="GO:0120159">
    <property type="term" value="F:rRNA pseudouridine synthase activity"/>
    <property type="evidence" value="ECO:0007669"/>
    <property type="project" value="UniProtKB-ARBA"/>
</dbReference>
<keyword evidence="4" id="KW-0694">RNA-binding</keyword>
<name>A0A410P555_VELA1</name>
<dbReference type="OrthoDB" id="9773999at2"/>
<dbReference type="SUPFAM" id="SSF55174">
    <property type="entry name" value="Alpha-L RNA-binding motif"/>
    <property type="match status" value="1"/>
</dbReference>
<dbReference type="Gene3D" id="3.10.290.10">
    <property type="entry name" value="RNA-binding S4 domain"/>
    <property type="match status" value="1"/>
</dbReference>
<evidence type="ECO:0000256" key="4">
    <source>
        <dbReference type="PROSITE-ProRule" id="PRU00182"/>
    </source>
</evidence>
<dbReference type="EMBL" id="CP019384">
    <property type="protein sequence ID" value="QAT17253.1"/>
    <property type="molecule type" value="Genomic_DNA"/>
</dbReference>
<protein>
    <recommendedName>
        <fullName evidence="5">Pseudouridine synthase</fullName>
        <ecNumber evidence="5">5.4.99.-</ecNumber>
    </recommendedName>
</protein>
<dbReference type="InterPro" id="IPR036986">
    <property type="entry name" value="S4_RNA-bd_sf"/>
</dbReference>
<dbReference type="RefSeq" id="WP_128700025.1">
    <property type="nucleotide sequence ID" value="NZ_CP019384.1"/>
</dbReference>
<dbReference type="PROSITE" id="PS50889">
    <property type="entry name" value="S4"/>
    <property type="match status" value="1"/>
</dbReference>
<sequence>MTLKQAAISEEAVNTRLDIFLAKSEPDFSRTFIKDWILKGKVFVNGQAAKPHYRLKARDELSWETPQVQQTQILGQDIPLDILYEDNDVIVINKPTGMVVHPGAGQETHTLVHALLYHCGELSSISKERPGIVHRLDKETSGVMVAAKNNQAHLNLVRQFKKHSIRRRYIALVEGSVPFDEGIVDVPLKRHAIDRQKMSVSFSDEAKEARTFYRVLGRFKDYTAVELLPETGRTHQLRVHMSYLGHPILGDTVYGRKKNFSRLALHAKDLGFEHPATKEPVEFSSPLPPEMKKAMPGLKVD</sequence>
<evidence type="ECO:0000259" key="7">
    <source>
        <dbReference type="SMART" id="SM00363"/>
    </source>
</evidence>
<dbReference type="InterPro" id="IPR006224">
    <property type="entry name" value="PsdUridine_synth_RluA-like_CS"/>
</dbReference>
<dbReference type="AlphaFoldDB" id="A0A410P555"/>
<dbReference type="Pfam" id="PF01479">
    <property type="entry name" value="S4"/>
    <property type="match status" value="1"/>
</dbReference>
<dbReference type="GO" id="GO:0003723">
    <property type="term" value="F:RNA binding"/>
    <property type="evidence" value="ECO:0007669"/>
    <property type="project" value="UniProtKB-KW"/>
</dbReference>
<comment type="catalytic activity">
    <reaction evidence="5">
        <text>a uridine in RNA = a pseudouridine in RNA</text>
        <dbReference type="Rhea" id="RHEA:48348"/>
        <dbReference type="Rhea" id="RHEA-COMP:12068"/>
        <dbReference type="Rhea" id="RHEA-COMP:12069"/>
        <dbReference type="ChEBI" id="CHEBI:65314"/>
        <dbReference type="ChEBI" id="CHEBI:65315"/>
    </reaction>
</comment>
<dbReference type="PANTHER" id="PTHR21600">
    <property type="entry name" value="MITOCHONDRIAL RNA PSEUDOURIDINE SYNTHASE"/>
    <property type="match status" value="1"/>
</dbReference>
<dbReference type="Gene3D" id="3.30.2350.10">
    <property type="entry name" value="Pseudouridine synthase"/>
    <property type="match status" value="1"/>
</dbReference>
<reference evidence="8 9" key="1">
    <citation type="submission" date="2017-01" db="EMBL/GenBank/DDBJ databases">
        <title>First insights into the biology of 'candidatus Vampirococcus archaeovorus'.</title>
        <authorList>
            <person name="Kizina J."/>
            <person name="Jordan S."/>
            <person name="Stueber K."/>
            <person name="Reinhardt R."/>
            <person name="Harder J."/>
        </authorList>
    </citation>
    <scope>NUCLEOTIDE SEQUENCE [LARGE SCALE GENOMIC DNA]</scope>
    <source>
        <strain evidence="8 9">LiM</strain>
    </source>
</reference>
<proteinExistence type="inferred from homology"/>
<comment type="similarity">
    <text evidence="1 5">Belongs to the pseudouridine synthase RluA family.</text>
</comment>
<dbReference type="GO" id="GO:0000455">
    <property type="term" value="P:enzyme-directed rRNA pseudouridine synthesis"/>
    <property type="evidence" value="ECO:0007669"/>
    <property type="project" value="UniProtKB-ARBA"/>
</dbReference>
<dbReference type="SMART" id="SM00363">
    <property type="entry name" value="S4"/>
    <property type="match status" value="1"/>
</dbReference>
<dbReference type="PROSITE" id="PS01129">
    <property type="entry name" value="PSI_RLU"/>
    <property type="match status" value="1"/>
</dbReference>
<accession>A0A410P555</accession>
<evidence type="ECO:0000256" key="5">
    <source>
        <dbReference type="RuleBase" id="RU362028"/>
    </source>
</evidence>
<dbReference type="KEGG" id="vai:BU251_05675"/>
<dbReference type="Pfam" id="PF00849">
    <property type="entry name" value="PseudoU_synth_2"/>
    <property type="match status" value="1"/>
</dbReference>
<dbReference type="InterPro" id="IPR002942">
    <property type="entry name" value="S4_RNA-bd"/>
</dbReference>
<keyword evidence="9" id="KW-1185">Reference proteome</keyword>
<comment type="function">
    <text evidence="5">Responsible for synthesis of pseudouridine from uracil.</text>
</comment>
<evidence type="ECO:0000256" key="1">
    <source>
        <dbReference type="ARBA" id="ARBA00010876"/>
    </source>
</evidence>
<dbReference type="InterPro" id="IPR006145">
    <property type="entry name" value="PsdUridine_synth_RsuA/RluA"/>
</dbReference>
<evidence type="ECO:0000256" key="2">
    <source>
        <dbReference type="ARBA" id="ARBA00023235"/>
    </source>
</evidence>
<dbReference type="PANTHER" id="PTHR21600:SF44">
    <property type="entry name" value="RIBOSOMAL LARGE SUBUNIT PSEUDOURIDINE SYNTHASE D"/>
    <property type="match status" value="1"/>
</dbReference>
<dbReference type="InterPro" id="IPR020103">
    <property type="entry name" value="PsdUridine_synth_cat_dom_sf"/>
</dbReference>
<keyword evidence="2 5" id="KW-0413">Isomerase</keyword>
<evidence type="ECO:0000256" key="3">
    <source>
        <dbReference type="PIRSR" id="PIRSR606225-1"/>
    </source>
</evidence>
<gene>
    <name evidence="8" type="ORF">BU251_05675</name>
</gene>
<dbReference type="CDD" id="cd02869">
    <property type="entry name" value="PseudoU_synth_RluA_like"/>
    <property type="match status" value="1"/>
</dbReference>
<feature type="active site" evidence="3">
    <location>
        <position position="137"/>
    </location>
</feature>
<evidence type="ECO:0000313" key="9">
    <source>
        <dbReference type="Proteomes" id="UP000287243"/>
    </source>
</evidence>
<dbReference type="InterPro" id="IPR006225">
    <property type="entry name" value="PsdUridine_synth_RluC/D"/>
</dbReference>
<dbReference type="InterPro" id="IPR050188">
    <property type="entry name" value="RluA_PseudoU_synthase"/>
</dbReference>
<dbReference type="SUPFAM" id="SSF55120">
    <property type="entry name" value="Pseudouridine synthase"/>
    <property type="match status" value="1"/>
</dbReference>
<feature type="domain" description="RNA-binding S4" evidence="7">
    <location>
        <begin position="15"/>
        <end position="79"/>
    </location>
</feature>
<dbReference type="EC" id="5.4.99.-" evidence="5"/>
<dbReference type="Proteomes" id="UP000287243">
    <property type="component" value="Chromosome"/>
</dbReference>
<dbReference type="CDD" id="cd00165">
    <property type="entry name" value="S4"/>
    <property type="match status" value="1"/>
</dbReference>
<evidence type="ECO:0000313" key="8">
    <source>
        <dbReference type="EMBL" id="QAT17253.1"/>
    </source>
</evidence>
<organism evidence="8 9">
    <name type="scientific">Velamenicoccus archaeovorus</name>
    <dbReference type="NCBI Taxonomy" id="1930593"/>
    <lineage>
        <taxon>Bacteria</taxon>
        <taxon>Pseudomonadati</taxon>
        <taxon>Candidatus Omnitrophota</taxon>
        <taxon>Candidatus Velamenicoccus</taxon>
    </lineage>
</organism>
<feature type="region of interest" description="Disordered" evidence="6">
    <location>
        <begin position="278"/>
        <end position="301"/>
    </location>
</feature>